<accession>A0AAD3ASR6</accession>
<sequence>MLLSKLAFEVYCQLLDVLVIFYMFDHDSLFVVLSVITALATYINYKFIKLIRPLG</sequence>
<keyword evidence="1" id="KW-0472">Membrane</keyword>
<comment type="caution">
    <text evidence="2">The sequence shown here is derived from an EMBL/GenBank/DDBJ whole genome shotgun (WGS) entry which is preliminary data.</text>
</comment>
<evidence type="ECO:0000313" key="2">
    <source>
        <dbReference type="EMBL" id="EZK37984.1"/>
    </source>
</evidence>
<evidence type="ECO:0000313" key="3">
    <source>
        <dbReference type="Proteomes" id="UP000023806"/>
    </source>
</evidence>
<dbReference type="EMBL" id="JIDS01000002">
    <property type="protein sequence ID" value="EZK37984.1"/>
    <property type="molecule type" value="Genomic_DNA"/>
</dbReference>
<gene>
    <name evidence="2" type="ORF">P250_02741</name>
</gene>
<dbReference type="AlphaFoldDB" id="A0AAD3ASR6"/>
<name>A0AAD3ASR6_FRATT</name>
<keyword evidence="1" id="KW-0812">Transmembrane</keyword>
<protein>
    <submittedName>
        <fullName evidence="2">Uncharacterized protein</fullName>
    </submittedName>
</protein>
<proteinExistence type="predicted"/>
<dbReference type="Proteomes" id="UP000023806">
    <property type="component" value="Unassembled WGS sequence"/>
</dbReference>
<feature type="transmembrane region" description="Helical" evidence="1">
    <location>
        <begin position="7"/>
        <end position="24"/>
    </location>
</feature>
<keyword evidence="1" id="KW-1133">Transmembrane helix</keyword>
<evidence type="ECO:0000256" key="1">
    <source>
        <dbReference type="SAM" id="Phobius"/>
    </source>
</evidence>
<feature type="transmembrane region" description="Helical" evidence="1">
    <location>
        <begin position="30"/>
        <end position="48"/>
    </location>
</feature>
<reference evidence="2 3" key="1">
    <citation type="submission" date="2014-03" db="EMBL/GenBank/DDBJ databases">
        <title>The Genome Sequence of Francisella tularensis subsp. tularensis str. SCHU S4 substr. FSC043.</title>
        <authorList>
            <consortium name="The Broad Institute Genomics Platform"/>
            <consortium name="The Broad Institute Genome Sequencing Center for Infectious Disease"/>
            <person name="Chapman S.B."/>
            <person name="Guina T."/>
            <person name="Gelhaus C."/>
            <person name="Comer J."/>
            <person name="Sellati T."/>
            <person name="Sjostedt A."/>
            <person name="Young S.K."/>
            <person name="Zeng Q."/>
            <person name="Gargeya S."/>
            <person name="Abouelleil A."/>
            <person name="Alvarado L."/>
            <person name="Chapman S.B."/>
            <person name="Gainer-Dewar J."/>
            <person name="Goldberg J."/>
            <person name="Griggs A."/>
            <person name="Gujja S."/>
            <person name="Hansen M."/>
            <person name="Howarth C."/>
            <person name="Imamovic A."/>
            <person name="Larimer J."/>
            <person name="Murphy C."/>
            <person name="Naylor J."/>
            <person name="Pearson M."/>
            <person name="Poon T.W."/>
            <person name="Priest M."/>
            <person name="Roberts A."/>
            <person name="Saif S."/>
            <person name="Shea T."/>
            <person name="Sykes S."/>
            <person name="Wortman J."/>
            <person name="Nusbaum C."/>
            <person name="Birren B."/>
        </authorList>
    </citation>
    <scope>NUCLEOTIDE SEQUENCE [LARGE SCALE GENOMIC DNA]</scope>
    <source>
        <strain evidence="2 3">Schu S4</strain>
    </source>
</reference>
<organism evidence="2 3">
    <name type="scientific">Francisella tularensis subsp. tularensis str. SCHU S4 substr. FSC237</name>
    <dbReference type="NCBI Taxonomy" id="1341660"/>
    <lineage>
        <taxon>Bacteria</taxon>
        <taxon>Pseudomonadati</taxon>
        <taxon>Pseudomonadota</taxon>
        <taxon>Gammaproteobacteria</taxon>
        <taxon>Thiotrichales</taxon>
        <taxon>Francisellaceae</taxon>
        <taxon>Francisella</taxon>
    </lineage>
</organism>